<name>A0ABD1F8S8_HYPHA</name>
<evidence type="ECO:0000313" key="1">
    <source>
        <dbReference type="EMBL" id="KAL1513992.1"/>
    </source>
</evidence>
<dbReference type="AlphaFoldDB" id="A0ABD1F8S8"/>
<proteinExistence type="predicted"/>
<dbReference type="EMBL" id="JBDJPC010000002">
    <property type="protein sequence ID" value="KAL1513992.1"/>
    <property type="molecule type" value="Genomic_DNA"/>
</dbReference>
<keyword evidence="2" id="KW-1185">Reference proteome</keyword>
<organism evidence="1 2">
    <name type="scientific">Hypothenemus hampei</name>
    <name type="common">Coffee berry borer</name>
    <dbReference type="NCBI Taxonomy" id="57062"/>
    <lineage>
        <taxon>Eukaryota</taxon>
        <taxon>Metazoa</taxon>
        <taxon>Ecdysozoa</taxon>
        <taxon>Arthropoda</taxon>
        <taxon>Hexapoda</taxon>
        <taxon>Insecta</taxon>
        <taxon>Pterygota</taxon>
        <taxon>Neoptera</taxon>
        <taxon>Endopterygota</taxon>
        <taxon>Coleoptera</taxon>
        <taxon>Polyphaga</taxon>
        <taxon>Cucujiformia</taxon>
        <taxon>Curculionidae</taxon>
        <taxon>Scolytinae</taxon>
        <taxon>Hypothenemus</taxon>
    </lineage>
</organism>
<dbReference type="Proteomes" id="UP001566132">
    <property type="component" value="Unassembled WGS sequence"/>
</dbReference>
<protein>
    <submittedName>
        <fullName evidence="1">Uncharacterized protein</fullName>
    </submittedName>
</protein>
<gene>
    <name evidence="1" type="ORF">ABEB36_003323</name>
</gene>
<sequence length="131" mass="14730">MRFASNPTPFSPSLLEAALRQVGKILSSSRRHLSPIRAIVGAVCGSLAPLRGIRVSFSVSNMYGVTVYNGDKGSKGRDRYGLCKNIYGFDLRAFQNRLAAYETKRRSLKEIEFYESSGVQIKYEKKMIKQE</sequence>
<reference evidence="1 2" key="1">
    <citation type="submission" date="2024-05" db="EMBL/GenBank/DDBJ databases">
        <title>Genetic variation in Jamaican populations of the coffee berry borer (Hypothenemus hampei).</title>
        <authorList>
            <person name="Errbii M."/>
            <person name="Myrie A."/>
        </authorList>
    </citation>
    <scope>NUCLEOTIDE SEQUENCE [LARGE SCALE GENOMIC DNA]</scope>
    <source>
        <strain evidence="1">JA-Hopewell-2020-01-JO</strain>
        <tissue evidence="1">Whole body</tissue>
    </source>
</reference>
<evidence type="ECO:0000313" key="2">
    <source>
        <dbReference type="Proteomes" id="UP001566132"/>
    </source>
</evidence>
<accession>A0ABD1F8S8</accession>
<comment type="caution">
    <text evidence="1">The sequence shown here is derived from an EMBL/GenBank/DDBJ whole genome shotgun (WGS) entry which is preliminary data.</text>
</comment>